<organism evidence="4 5">
    <name type="scientific">Candidatus Brennerbacteria bacterium CG11_big_fil_rev_8_21_14_0_20_43_10</name>
    <dbReference type="NCBI Taxonomy" id="1974523"/>
    <lineage>
        <taxon>Bacteria</taxon>
        <taxon>Candidatus Brenneribacteriota</taxon>
    </lineage>
</organism>
<evidence type="ECO:0000313" key="4">
    <source>
        <dbReference type="EMBL" id="PIR25847.1"/>
    </source>
</evidence>
<evidence type="ECO:0000259" key="2">
    <source>
        <dbReference type="SMART" id="SM00644"/>
    </source>
</evidence>
<dbReference type="InterPro" id="IPR002502">
    <property type="entry name" value="Amidase_domain"/>
</dbReference>
<feature type="domain" description="N-acetylmuramoyl-L-alanine amidase" evidence="2">
    <location>
        <begin position="1"/>
        <end position="129"/>
    </location>
</feature>
<dbReference type="CDD" id="cd06583">
    <property type="entry name" value="PGRP"/>
    <property type="match status" value="1"/>
</dbReference>
<gene>
    <name evidence="4" type="ORF">COV41_02545</name>
</gene>
<dbReference type="EMBL" id="PCXE01000049">
    <property type="protein sequence ID" value="PIR25847.1"/>
    <property type="molecule type" value="Genomic_DNA"/>
</dbReference>
<proteinExistence type="inferred from homology"/>
<dbReference type="InterPro" id="IPR006619">
    <property type="entry name" value="PGRP_domain_met/bac"/>
</dbReference>
<dbReference type="InterPro" id="IPR015510">
    <property type="entry name" value="PGRP"/>
</dbReference>
<reference evidence="4 5" key="1">
    <citation type="submission" date="2017-09" db="EMBL/GenBank/DDBJ databases">
        <title>Depth-based differentiation of microbial function through sediment-hosted aquifers and enrichment of novel symbionts in the deep terrestrial subsurface.</title>
        <authorList>
            <person name="Probst A.J."/>
            <person name="Ladd B."/>
            <person name="Jarett J.K."/>
            <person name="Geller-Mcgrath D.E."/>
            <person name="Sieber C.M."/>
            <person name="Emerson J.B."/>
            <person name="Anantharaman K."/>
            <person name="Thomas B.C."/>
            <person name="Malmstrom R."/>
            <person name="Stieglmeier M."/>
            <person name="Klingl A."/>
            <person name="Woyke T."/>
            <person name="Ryan C.M."/>
            <person name="Banfield J.F."/>
        </authorList>
    </citation>
    <scope>NUCLEOTIDE SEQUENCE [LARGE SCALE GENOMIC DNA]</scope>
    <source>
        <strain evidence="4">CG11_big_fil_rev_8_21_14_0_20_43_10</strain>
    </source>
</reference>
<dbReference type="PANTHER" id="PTHR11022">
    <property type="entry name" value="PEPTIDOGLYCAN RECOGNITION PROTEIN"/>
    <property type="match status" value="1"/>
</dbReference>
<protein>
    <recommendedName>
        <fullName evidence="6">N-acetylmuramoyl-L-alanine amidase</fullName>
    </recommendedName>
</protein>
<evidence type="ECO:0000256" key="1">
    <source>
        <dbReference type="ARBA" id="ARBA00007553"/>
    </source>
</evidence>
<dbReference type="InterPro" id="IPR036505">
    <property type="entry name" value="Amidase/PGRP_sf"/>
</dbReference>
<dbReference type="Pfam" id="PF01510">
    <property type="entry name" value="Amidase_2"/>
    <property type="match status" value="1"/>
</dbReference>
<evidence type="ECO:0000259" key="3">
    <source>
        <dbReference type="SMART" id="SM00701"/>
    </source>
</evidence>
<dbReference type="GO" id="GO:0009253">
    <property type="term" value="P:peptidoglycan catabolic process"/>
    <property type="evidence" value="ECO:0007669"/>
    <property type="project" value="InterPro"/>
</dbReference>
<dbReference type="GO" id="GO:0008745">
    <property type="term" value="F:N-acetylmuramoyl-L-alanine amidase activity"/>
    <property type="evidence" value="ECO:0007669"/>
    <property type="project" value="InterPro"/>
</dbReference>
<dbReference type="AlphaFoldDB" id="A0A2H0PUZ7"/>
<dbReference type="GO" id="GO:0008270">
    <property type="term" value="F:zinc ion binding"/>
    <property type="evidence" value="ECO:0007669"/>
    <property type="project" value="InterPro"/>
</dbReference>
<dbReference type="SUPFAM" id="SSF55846">
    <property type="entry name" value="N-acetylmuramoyl-L-alanine amidase-like"/>
    <property type="match status" value="1"/>
</dbReference>
<name>A0A2H0PUZ7_9BACT</name>
<comment type="similarity">
    <text evidence="1">Belongs to the N-acetylmuramoyl-L-alanine amidase 2 family.</text>
</comment>
<accession>A0A2H0PUZ7</accession>
<dbReference type="SMART" id="SM00644">
    <property type="entry name" value="Ami_2"/>
    <property type="match status" value="1"/>
</dbReference>
<dbReference type="PANTHER" id="PTHR11022:SF41">
    <property type="entry name" value="PEPTIDOGLYCAN-RECOGNITION PROTEIN LC-RELATED"/>
    <property type="match status" value="1"/>
</dbReference>
<comment type="caution">
    <text evidence="4">The sequence shown here is derived from an EMBL/GenBank/DDBJ whole genome shotgun (WGS) entry which is preliminary data.</text>
</comment>
<sequence length="147" mass="16761">MRLKKEDIKFIIVHQSATPKNDTSFEQIKKFHVWQGMGNIAYHYFIEANGKVRRGRNESTAGTHTKASHMNEKSIGVCLAGNFNTEDPNPSQLQSLNQILRSLLIKYKLQPDDVLAHREVPGSATECPGDSLNVWLVDFREQLKKRL</sequence>
<feature type="domain" description="Peptidoglycan recognition protein family" evidence="3">
    <location>
        <begin position="1"/>
        <end position="121"/>
    </location>
</feature>
<evidence type="ECO:0000313" key="5">
    <source>
        <dbReference type="Proteomes" id="UP000236846"/>
    </source>
</evidence>
<dbReference type="SMART" id="SM00701">
    <property type="entry name" value="PGRP"/>
    <property type="match status" value="1"/>
</dbReference>
<evidence type="ECO:0008006" key="6">
    <source>
        <dbReference type="Google" id="ProtNLM"/>
    </source>
</evidence>
<dbReference type="Proteomes" id="UP000236846">
    <property type="component" value="Unassembled WGS sequence"/>
</dbReference>
<dbReference type="Gene3D" id="3.40.80.10">
    <property type="entry name" value="Peptidoglycan recognition protein-like"/>
    <property type="match status" value="1"/>
</dbReference>